<dbReference type="Proteomes" id="UP000193558">
    <property type="component" value="Unassembled WGS sequence"/>
</dbReference>
<keyword evidence="1" id="KW-0805">Transcription regulation</keyword>
<dbReference type="SUPFAM" id="SSF46689">
    <property type="entry name" value="Homeodomain-like"/>
    <property type="match status" value="2"/>
</dbReference>
<dbReference type="EMBL" id="MLFR01000002">
    <property type="protein sequence ID" value="ORM71205.1"/>
    <property type="molecule type" value="Genomic_DNA"/>
</dbReference>
<accession>A0A1X1D3F6</accession>
<evidence type="ECO:0000313" key="6">
    <source>
        <dbReference type="Proteomes" id="UP000193558"/>
    </source>
</evidence>
<feature type="domain" description="HTH araC/xylS-type" evidence="4">
    <location>
        <begin position="12"/>
        <end position="110"/>
    </location>
</feature>
<dbReference type="PROSITE" id="PS01124">
    <property type="entry name" value="HTH_ARAC_FAMILY_2"/>
    <property type="match status" value="1"/>
</dbReference>
<proteinExistence type="predicted"/>
<dbReference type="GO" id="GO:0003700">
    <property type="term" value="F:DNA-binding transcription factor activity"/>
    <property type="evidence" value="ECO:0007669"/>
    <property type="project" value="InterPro"/>
</dbReference>
<evidence type="ECO:0000313" key="5">
    <source>
        <dbReference type="EMBL" id="ORM71205.1"/>
    </source>
</evidence>
<organism evidence="5 6">
    <name type="scientific">Pantoea rwandensis</name>
    <dbReference type="NCBI Taxonomy" id="1076550"/>
    <lineage>
        <taxon>Bacteria</taxon>
        <taxon>Pseudomonadati</taxon>
        <taxon>Pseudomonadota</taxon>
        <taxon>Gammaproteobacteria</taxon>
        <taxon>Enterobacterales</taxon>
        <taxon>Erwiniaceae</taxon>
        <taxon>Pantoea</taxon>
    </lineage>
</organism>
<evidence type="ECO:0000256" key="2">
    <source>
        <dbReference type="ARBA" id="ARBA00023125"/>
    </source>
</evidence>
<dbReference type="InterPro" id="IPR018060">
    <property type="entry name" value="HTH_AraC"/>
</dbReference>
<dbReference type="GO" id="GO:0043565">
    <property type="term" value="F:sequence-specific DNA binding"/>
    <property type="evidence" value="ECO:0007669"/>
    <property type="project" value="InterPro"/>
</dbReference>
<evidence type="ECO:0000256" key="3">
    <source>
        <dbReference type="ARBA" id="ARBA00023163"/>
    </source>
</evidence>
<dbReference type="PANTHER" id="PTHR47504:SF5">
    <property type="entry name" value="RIGHT ORIGIN-BINDING PROTEIN"/>
    <property type="match status" value="1"/>
</dbReference>
<comment type="caution">
    <text evidence="5">The sequence shown here is derived from an EMBL/GenBank/DDBJ whole genome shotgun (WGS) entry which is preliminary data.</text>
</comment>
<dbReference type="InterPro" id="IPR050959">
    <property type="entry name" value="MarA-like"/>
</dbReference>
<dbReference type="PANTHER" id="PTHR47504">
    <property type="entry name" value="RIGHT ORIGIN-BINDING PROTEIN"/>
    <property type="match status" value="1"/>
</dbReference>
<name>A0A1X1D3F6_9GAMM</name>
<keyword evidence="3" id="KW-0804">Transcription</keyword>
<reference evidence="5 6" key="1">
    <citation type="journal article" date="2017" name="Antonie Van Leeuwenhoek">
        <title>Phylogenomic resolution of the bacterial genus Pantoea and its relationship with Erwinia and Tatumella.</title>
        <authorList>
            <person name="Palmer M."/>
            <person name="Steenkamp E.T."/>
            <person name="Coetzee M.P."/>
            <person name="Chan W.Y."/>
            <person name="van Zyl E."/>
            <person name="De Maayer P."/>
            <person name="Coutinho T.A."/>
            <person name="Blom J."/>
            <person name="Smits T.H."/>
            <person name="Duffy B."/>
            <person name="Venter S.N."/>
        </authorList>
    </citation>
    <scope>NUCLEOTIDE SEQUENCE [LARGE SCALE GENOMIC DNA]</scope>
    <source>
        <strain evidence="5 6">LMG 26275</strain>
    </source>
</reference>
<protein>
    <recommendedName>
        <fullName evidence="4">HTH araC/xylS-type domain-containing protein</fullName>
    </recommendedName>
</protein>
<dbReference type="SMART" id="SM00342">
    <property type="entry name" value="HTH_ARAC"/>
    <property type="match status" value="1"/>
</dbReference>
<sequence>MQVKSCSEEVVAALLVKIETDIKEDLSIEELCKFTGYSPGHLQRLFKSKTSLPLATFIRNRKIYHAAQSIIGSKKRILDVAVDYSYSSHQSFSRAFKAVIGITPVQFKQANDSQYTTLLSAHYPLLLTLSAQSV</sequence>
<evidence type="ECO:0000256" key="1">
    <source>
        <dbReference type="ARBA" id="ARBA00023015"/>
    </source>
</evidence>
<evidence type="ECO:0000259" key="4">
    <source>
        <dbReference type="PROSITE" id="PS01124"/>
    </source>
</evidence>
<dbReference type="InterPro" id="IPR009057">
    <property type="entry name" value="Homeodomain-like_sf"/>
</dbReference>
<dbReference type="Gene3D" id="1.10.10.60">
    <property type="entry name" value="Homeodomain-like"/>
    <property type="match status" value="2"/>
</dbReference>
<dbReference type="Pfam" id="PF12833">
    <property type="entry name" value="HTH_18"/>
    <property type="match status" value="1"/>
</dbReference>
<dbReference type="AlphaFoldDB" id="A0A1X1D3F6"/>
<keyword evidence="2" id="KW-0238">DNA-binding</keyword>
<gene>
    <name evidence="5" type="ORF">HA51_04840</name>
</gene>
<dbReference type="PRINTS" id="PR00032">
    <property type="entry name" value="HTHARAC"/>
</dbReference>
<dbReference type="InterPro" id="IPR020449">
    <property type="entry name" value="Tscrpt_reg_AraC-type_HTH"/>
</dbReference>